<proteinExistence type="predicted"/>
<sequence length="518" mass="59669">MSKIYNSSKLLLYLWSVLLLSLLTLSSIFYRTILLMDGSEFAYIHRNSFVFIGLLILAVIIFFILLWFIIRLPSKVIFLLGTIFYLVLGIYLIMHQNDILRHDALEVYKSAKNLNQFNYSSLKQLVGYLYKYPHQIGLVSLERLLLILLGSENVKGLFIINLILSICDNFLLYRITDLVFKNSQVSKLSMVMAFLFLPHIFFILFVYGINYGLFLILLSLFFLIKFINDKKWVNFAGTLIPLILAVVIRSNYIIMAITIFIILILDFLRTKSWKNILLSILPFIIVSLLNGILVNSYEQASKVKQIDGEPKIAWIAMGLDDNPTYNRLPGWYDAYVENVYTKYNGNEDGITNDSKKLIAKRLETFSKNPRYTFNFFKKKYISTWTDSLFQSIWSGPNSSMPVEGQSVNGKLMSSIYHGGIAYKVLYYYASVILIIIYGGAMVSMLISIRNVKASNLFILVFTIYLTGGVLFHLIWETKSQYVYPYVYLLLPLTAYGLHSIYNVLPNKISKYLKKSSAV</sequence>
<dbReference type="EMBL" id="MK483572">
    <property type="protein sequence ID" value="QBS00129.1"/>
    <property type="molecule type" value="Genomic_DNA"/>
</dbReference>
<feature type="transmembrane region" description="Helical" evidence="1">
    <location>
        <begin position="194"/>
        <end position="227"/>
    </location>
</feature>
<name>A0A4Y5FRP4_STRTR</name>
<feature type="transmembrane region" description="Helical" evidence="1">
    <location>
        <begin position="481"/>
        <end position="504"/>
    </location>
</feature>
<feature type="transmembrane region" description="Helical" evidence="1">
    <location>
        <begin position="50"/>
        <end position="69"/>
    </location>
</feature>
<protein>
    <submittedName>
        <fullName evidence="2">Membrane protein</fullName>
    </submittedName>
</protein>
<feature type="transmembrane region" description="Helical" evidence="1">
    <location>
        <begin position="239"/>
        <end position="264"/>
    </location>
</feature>
<feature type="transmembrane region" description="Helical" evidence="1">
    <location>
        <begin position="276"/>
        <end position="294"/>
    </location>
</feature>
<keyword evidence="1" id="KW-0812">Transmembrane</keyword>
<feature type="transmembrane region" description="Helical" evidence="1">
    <location>
        <begin position="455"/>
        <end position="475"/>
    </location>
</feature>
<dbReference type="RefSeq" id="WP_166485999.1">
    <property type="nucleotide sequence ID" value="NZ_CP102797.1"/>
</dbReference>
<feature type="transmembrane region" description="Helical" evidence="1">
    <location>
        <begin position="425"/>
        <end position="448"/>
    </location>
</feature>
<keyword evidence="1" id="KW-1133">Transmembrane helix</keyword>
<keyword evidence="1" id="KW-0472">Membrane</keyword>
<reference evidence="2" key="1">
    <citation type="journal article" date="2019" name="Sci. Rep.">
        <title>A comparative genomics approach for identifying host-range determinants in Streptococcus thermophilus bacteriophages.</title>
        <authorList>
            <person name="Szymczak P."/>
            <person name="Rau M.H."/>
            <person name="Monteiro J.M."/>
            <person name="Pinho M.G."/>
            <person name="Filipe S.R."/>
            <person name="Vogensen F.K."/>
            <person name="Zeidan A.A."/>
            <person name="Janzen T."/>
        </authorList>
    </citation>
    <scope>NUCLEOTIDE SEQUENCE</scope>
    <source>
        <strain evidence="2">STCH_07_rgp</strain>
    </source>
</reference>
<evidence type="ECO:0000313" key="2">
    <source>
        <dbReference type="EMBL" id="QBS00129.1"/>
    </source>
</evidence>
<organism evidence="2">
    <name type="scientific">Streptococcus thermophilus</name>
    <dbReference type="NCBI Taxonomy" id="1308"/>
    <lineage>
        <taxon>Bacteria</taxon>
        <taxon>Bacillati</taxon>
        <taxon>Bacillota</taxon>
        <taxon>Bacilli</taxon>
        <taxon>Lactobacillales</taxon>
        <taxon>Streptococcaceae</taxon>
        <taxon>Streptococcus</taxon>
    </lineage>
</organism>
<dbReference type="AlphaFoldDB" id="A0A4Y5FRP4"/>
<accession>A0A4Y5FRP4</accession>
<feature type="transmembrane region" description="Helical" evidence="1">
    <location>
        <begin position="76"/>
        <end position="94"/>
    </location>
</feature>
<evidence type="ECO:0000256" key="1">
    <source>
        <dbReference type="SAM" id="Phobius"/>
    </source>
</evidence>
<gene>
    <name evidence="2" type="ORF">rgp07_0014</name>
</gene>
<feature type="transmembrane region" description="Helical" evidence="1">
    <location>
        <begin position="12"/>
        <end position="30"/>
    </location>
</feature>